<keyword evidence="9" id="KW-1185">Reference proteome</keyword>
<evidence type="ECO:0000259" key="7">
    <source>
        <dbReference type="Pfam" id="PF02931"/>
    </source>
</evidence>
<feature type="transmembrane region" description="Helical" evidence="5">
    <location>
        <begin position="422"/>
        <end position="448"/>
    </location>
</feature>
<dbReference type="InterPro" id="IPR036719">
    <property type="entry name" value="Neuro-gated_channel_TM_sf"/>
</dbReference>
<protein>
    <submittedName>
        <fullName evidence="10">Neuronal acetylcholine receptor subunit alpha-2</fullName>
    </submittedName>
</protein>
<keyword evidence="2 5" id="KW-0812">Transmembrane</keyword>
<evidence type="ECO:0000256" key="5">
    <source>
        <dbReference type="SAM" id="Phobius"/>
    </source>
</evidence>
<dbReference type="CTD" id="33228"/>
<evidence type="ECO:0000256" key="3">
    <source>
        <dbReference type="ARBA" id="ARBA00022989"/>
    </source>
</evidence>
<dbReference type="InterPro" id="IPR006201">
    <property type="entry name" value="Neur_channel"/>
</dbReference>
<evidence type="ECO:0000256" key="4">
    <source>
        <dbReference type="ARBA" id="ARBA00023136"/>
    </source>
</evidence>
<dbReference type="OrthoDB" id="410315at2759"/>
<feature type="signal peptide" evidence="6">
    <location>
        <begin position="1"/>
        <end position="39"/>
    </location>
</feature>
<feature type="transmembrane region" description="Helical" evidence="5">
    <location>
        <begin position="315"/>
        <end position="340"/>
    </location>
</feature>
<evidence type="ECO:0000256" key="1">
    <source>
        <dbReference type="ARBA" id="ARBA00004141"/>
    </source>
</evidence>
<dbReference type="SUPFAM" id="SSF63712">
    <property type="entry name" value="Nicotinic receptor ligand binding domain-like"/>
    <property type="match status" value="1"/>
</dbReference>
<dbReference type="InterPro" id="IPR036734">
    <property type="entry name" value="Neur_chan_lig-bd_sf"/>
</dbReference>
<dbReference type="Pfam" id="PF02931">
    <property type="entry name" value="Neur_chan_LBD"/>
    <property type="match status" value="1"/>
</dbReference>
<dbReference type="GeneID" id="115631068"/>
<dbReference type="InterPro" id="IPR006202">
    <property type="entry name" value="Neur_chan_lig-bd"/>
</dbReference>
<dbReference type="Gene3D" id="2.70.170.10">
    <property type="entry name" value="Neurotransmitter-gated ion-channel ligand-binding domain"/>
    <property type="match status" value="1"/>
</dbReference>
<reference evidence="10" key="1">
    <citation type="submission" date="2025-08" db="UniProtKB">
        <authorList>
            <consortium name="RefSeq"/>
        </authorList>
    </citation>
    <scope>IDENTIFICATION</scope>
    <source>
        <strain evidence="10">11010-0011.00</strain>
        <tissue evidence="10">Whole body</tissue>
    </source>
</reference>
<evidence type="ECO:0000259" key="8">
    <source>
        <dbReference type="Pfam" id="PF02932"/>
    </source>
</evidence>
<dbReference type="FunFam" id="1.20.58.390:FF:000092">
    <property type="entry name" value="Nicotinic acetylcholine receptor subunit alpha10"/>
    <property type="match status" value="1"/>
</dbReference>
<dbReference type="GO" id="GO:0004888">
    <property type="term" value="F:transmembrane signaling receptor activity"/>
    <property type="evidence" value="ECO:0007669"/>
    <property type="project" value="InterPro"/>
</dbReference>
<sequence>MQSKIKTLISGRGQQESWLCTMLLVLFMSLLISVPGASSVEAEANEEKIVNVSTTDRLYMNLFINYNKNSQPTVGGQLTNITVGLTVHYIDIDEMNGKVTLHGWIHIRWMDERLSWNLREYDNVTQLSLRPGDVWKPQITLFNAAGDEGNYLSDTQVLLVHDGSFLWVPPALYIAYCNLNMRNWPYDQQTCKLKIGSWSSNNIDAEYSKQKSALEYDELLQSTEWDISSASTKYVREETCNYIEFTFTLQRRSSMYTAVIYTPAFTIVLLALSVFWLPPQMGEKILLNGVLIVLVACFLMYFAQLLPVLAENTPLIVVFYSSCLLLLSLSTIVEVVVLYISTAKHKRRLPEFIKQLLHGKLGTVLLLSHFCYEADPKGTHGNSVSRELEEHLYDNDDECASTSPQDINPIEIPSERALQFDWVLLATAVDRLSFAGFGITFFVLSIVYGL</sequence>
<dbReference type="Gene3D" id="1.20.58.390">
    <property type="entry name" value="Neurotransmitter-gated ion-channel transmembrane domain"/>
    <property type="match status" value="1"/>
</dbReference>
<proteinExistence type="predicted"/>
<accession>A0A6J2U5D3</accession>
<comment type="subcellular location">
    <subcellularLocation>
        <location evidence="1">Membrane</location>
        <topology evidence="1">Multi-pass membrane protein</topology>
    </subcellularLocation>
</comment>
<gene>
    <name evidence="10" type="primary">LOC115631068</name>
</gene>
<organism evidence="9 10">
    <name type="scientific">Drosophila lebanonensis</name>
    <name type="common">Fruit fly</name>
    <name type="synonym">Scaptodrosophila lebanonensis</name>
    <dbReference type="NCBI Taxonomy" id="7225"/>
    <lineage>
        <taxon>Eukaryota</taxon>
        <taxon>Metazoa</taxon>
        <taxon>Ecdysozoa</taxon>
        <taxon>Arthropoda</taxon>
        <taxon>Hexapoda</taxon>
        <taxon>Insecta</taxon>
        <taxon>Pterygota</taxon>
        <taxon>Neoptera</taxon>
        <taxon>Endopterygota</taxon>
        <taxon>Diptera</taxon>
        <taxon>Brachycera</taxon>
        <taxon>Muscomorpha</taxon>
        <taxon>Ephydroidea</taxon>
        <taxon>Drosophilidae</taxon>
        <taxon>Scaptodrosophila</taxon>
    </lineage>
</organism>
<dbReference type="Pfam" id="PF02932">
    <property type="entry name" value="Neur_chan_memb"/>
    <property type="match status" value="1"/>
</dbReference>
<feature type="domain" description="Neurotransmitter-gated ion-channel ligand-binding" evidence="7">
    <location>
        <begin position="56"/>
        <end position="252"/>
    </location>
</feature>
<dbReference type="PANTHER" id="PTHR18945">
    <property type="entry name" value="NEUROTRANSMITTER GATED ION CHANNEL"/>
    <property type="match status" value="1"/>
</dbReference>
<name>A0A6J2U5D3_DROLE</name>
<dbReference type="InterPro" id="IPR038050">
    <property type="entry name" value="Neuro_actylchol_rec"/>
</dbReference>
<dbReference type="FunFam" id="2.70.170.10:FF:000028">
    <property type="entry name" value="AcetylCholine Receptor"/>
    <property type="match status" value="1"/>
</dbReference>
<dbReference type="InterPro" id="IPR006029">
    <property type="entry name" value="Neurotrans-gated_channel_TM"/>
</dbReference>
<dbReference type="GO" id="GO:0016020">
    <property type="term" value="C:membrane"/>
    <property type="evidence" value="ECO:0007669"/>
    <property type="project" value="UniProtKB-SubCell"/>
</dbReference>
<dbReference type="GO" id="GO:0005230">
    <property type="term" value="F:extracellular ligand-gated monoatomic ion channel activity"/>
    <property type="evidence" value="ECO:0007669"/>
    <property type="project" value="InterPro"/>
</dbReference>
<keyword evidence="4 5" id="KW-0472">Membrane</keyword>
<keyword evidence="10" id="KW-0675">Receptor</keyword>
<dbReference type="SUPFAM" id="SSF90112">
    <property type="entry name" value="Neurotransmitter-gated ion-channel transmembrane pore"/>
    <property type="match status" value="1"/>
</dbReference>
<evidence type="ECO:0000313" key="9">
    <source>
        <dbReference type="Proteomes" id="UP000504634"/>
    </source>
</evidence>
<dbReference type="PRINTS" id="PR00252">
    <property type="entry name" value="NRIONCHANNEL"/>
</dbReference>
<feature type="domain" description="Neurotransmitter-gated ion-channel transmembrane" evidence="8">
    <location>
        <begin position="260"/>
        <end position="384"/>
    </location>
</feature>
<dbReference type="Proteomes" id="UP000504634">
    <property type="component" value="Unplaced"/>
</dbReference>
<keyword evidence="3 5" id="KW-1133">Transmembrane helix</keyword>
<evidence type="ECO:0000313" key="10">
    <source>
        <dbReference type="RefSeq" id="XP_030383574.1"/>
    </source>
</evidence>
<evidence type="ECO:0000256" key="2">
    <source>
        <dbReference type="ARBA" id="ARBA00022692"/>
    </source>
</evidence>
<feature type="transmembrane region" description="Helical" evidence="5">
    <location>
        <begin position="255"/>
        <end position="278"/>
    </location>
</feature>
<dbReference type="RefSeq" id="XP_030383574.1">
    <property type="nucleotide sequence ID" value="XM_030527714.1"/>
</dbReference>
<keyword evidence="6" id="KW-0732">Signal</keyword>
<feature type="transmembrane region" description="Helical" evidence="5">
    <location>
        <begin position="285"/>
        <end position="303"/>
    </location>
</feature>
<dbReference type="AlphaFoldDB" id="A0A6J2U5D3"/>
<evidence type="ECO:0000256" key="6">
    <source>
        <dbReference type="SAM" id="SignalP"/>
    </source>
</evidence>
<feature type="chain" id="PRO_5026964991" evidence="6">
    <location>
        <begin position="40"/>
        <end position="450"/>
    </location>
</feature>
<dbReference type="CDD" id="cd18989">
    <property type="entry name" value="LGIC_ECD_cation"/>
    <property type="match status" value="1"/>
</dbReference>